<dbReference type="EMBL" id="JXSL01000009">
    <property type="protein sequence ID" value="KIM00524.1"/>
    <property type="molecule type" value="Genomic_DNA"/>
</dbReference>
<dbReference type="AlphaFoldDB" id="A0A0C2YZL2"/>
<dbReference type="OrthoDB" id="5524782at2"/>
<dbReference type="STRING" id="272627.CCC_03126"/>
<dbReference type="Pfam" id="PF12728">
    <property type="entry name" value="HTH_17"/>
    <property type="match status" value="1"/>
</dbReference>
<dbReference type="Proteomes" id="UP000031971">
    <property type="component" value="Unassembled WGS sequence"/>
</dbReference>
<organism evidence="2 3">
    <name type="scientific">Paramagnetospirillum magnetotacticum MS-1</name>
    <dbReference type="NCBI Taxonomy" id="272627"/>
    <lineage>
        <taxon>Bacteria</taxon>
        <taxon>Pseudomonadati</taxon>
        <taxon>Pseudomonadota</taxon>
        <taxon>Alphaproteobacteria</taxon>
        <taxon>Rhodospirillales</taxon>
        <taxon>Magnetospirillaceae</taxon>
        <taxon>Paramagnetospirillum</taxon>
    </lineage>
</organism>
<name>A0A0C2YZL2_PARME</name>
<reference evidence="2 3" key="1">
    <citation type="submission" date="2015-01" db="EMBL/GenBank/DDBJ databases">
        <title>Genome Sequence of Magnetospirillum magnetotacticum Strain MS-1.</title>
        <authorList>
            <person name="Marinov G.K."/>
            <person name="Smalley M.D."/>
            <person name="DeSalvo G."/>
        </authorList>
    </citation>
    <scope>NUCLEOTIDE SEQUENCE [LARGE SCALE GENOMIC DNA]</scope>
    <source>
        <strain evidence="2 3">MS-1</strain>
    </source>
</reference>
<protein>
    <recommendedName>
        <fullName evidence="1">Helix-turn-helix domain-containing protein</fullName>
    </recommendedName>
</protein>
<dbReference type="InterPro" id="IPR041657">
    <property type="entry name" value="HTH_17"/>
</dbReference>
<sequence>MDVMNEPLTWTEPVTAKKLNLALPTLRKLVDQGSGPPCILVNGRRRYRPTSVMAWLEALEKVEAA</sequence>
<accession>A0A0C2YZL2</accession>
<gene>
    <name evidence="2" type="ORF">CCC_03126</name>
</gene>
<evidence type="ECO:0000313" key="3">
    <source>
        <dbReference type="Proteomes" id="UP000031971"/>
    </source>
</evidence>
<dbReference type="InterPro" id="IPR009061">
    <property type="entry name" value="DNA-bd_dom_put_sf"/>
</dbReference>
<proteinExistence type="predicted"/>
<dbReference type="RefSeq" id="WP_041039194.1">
    <property type="nucleotide sequence ID" value="NZ_JXSL01000009.1"/>
</dbReference>
<feature type="domain" description="Helix-turn-helix" evidence="1">
    <location>
        <begin position="16"/>
        <end position="58"/>
    </location>
</feature>
<dbReference type="SUPFAM" id="SSF46955">
    <property type="entry name" value="Putative DNA-binding domain"/>
    <property type="match status" value="1"/>
</dbReference>
<comment type="caution">
    <text evidence="2">The sequence shown here is derived from an EMBL/GenBank/DDBJ whole genome shotgun (WGS) entry which is preliminary data.</text>
</comment>
<keyword evidence="3" id="KW-1185">Reference proteome</keyword>
<evidence type="ECO:0000259" key="1">
    <source>
        <dbReference type="Pfam" id="PF12728"/>
    </source>
</evidence>
<evidence type="ECO:0000313" key="2">
    <source>
        <dbReference type="EMBL" id="KIM00524.1"/>
    </source>
</evidence>